<dbReference type="Pfam" id="PF10536">
    <property type="entry name" value="PMD"/>
    <property type="match status" value="1"/>
</dbReference>
<accession>A0AAW2SG67</accession>
<evidence type="ECO:0000256" key="1">
    <source>
        <dbReference type="SAM" id="MobiDB-lite"/>
    </source>
</evidence>
<feature type="domain" description="Aminotransferase-like plant mobile" evidence="2">
    <location>
        <begin position="68"/>
        <end position="224"/>
    </location>
</feature>
<gene>
    <name evidence="3" type="ORF">Slati_4529300</name>
</gene>
<dbReference type="PANTHER" id="PTHR36607:SF20">
    <property type="entry name" value="AMINOTRANSFERASE-LIKE PLANT MOBILE DOMAIN-CONTAINING PROTEIN"/>
    <property type="match status" value="1"/>
</dbReference>
<evidence type="ECO:0000259" key="2">
    <source>
        <dbReference type="Pfam" id="PF10536"/>
    </source>
</evidence>
<dbReference type="EMBL" id="JACGWN010000018">
    <property type="protein sequence ID" value="KAL0391442.1"/>
    <property type="molecule type" value="Genomic_DNA"/>
</dbReference>
<proteinExistence type="predicted"/>
<evidence type="ECO:0000313" key="3">
    <source>
        <dbReference type="EMBL" id="KAL0391442.1"/>
    </source>
</evidence>
<reference evidence="3" key="1">
    <citation type="submission" date="2020-06" db="EMBL/GenBank/DDBJ databases">
        <authorList>
            <person name="Li T."/>
            <person name="Hu X."/>
            <person name="Zhang T."/>
            <person name="Song X."/>
            <person name="Zhang H."/>
            <person name="Dai N."/>
            <person name="Sheng W."/>
            <person name="Hou X."/>
            <person name="Wei L."/>
        </authorList>
    </citation>
    <scope>NUCLEOTIDE SEQUENCE</scope>
    <source>
        <strain evidence="3">KEN1</strain>
        <tissue evidence="3">Leaf</tissue>
    </source>
</reference>
<reference evidence="3" key="2">
    <citation type="journal article" date="2024" name="Plant">
        <title>Genomic evolution and insights into agronomic trait innovations of Sesamum species.</title>
        <authorList>
            <person name="Miao H."/>
            <person name="Wang L."/>
            <person name="Qu L."/>
            <person name="Liu H."/>
            <person name="Sun Y."/>
            <person name="Le M."/>
            <person name="Wang Q."/>
            <person name="Wei S."/>
            <person name="Zheng Y."/>
            <person name="Lin W."/>
            <person name="Duan Y."/>
            <person name="Cao H."/>
            <person name="Xiong S."/>
            <person name="Wang X."/>
            <person name="Wei L."/>
            <person name="Li C."/>
            <person name="Ma Q."/>
            <person name="Ju M."/>
            <person name="Zhao R."/>
            <person name="Li G."/>
            <person name="Mu C."/>
            <person name="Tian Q."/>
            <person name="Mei H."/>
            <person name="Zhang T."/>
            <person name="Gao T."/>
            <person name="Zhang H."/>
        </authorList>
    </citation>
    <scope>NUCLEOTIDE SEQUENCE</scope>
    <source>
        <strain evidence="3">KEN1</strain>
    </source>
</reference>
<dbReference type="InterPro" id="IPR019557">
    <property type="entry name" value="AminoTfrase-like_pln_mobile"/>
</dbReference>
<dbReference type="PANTHER" id="PTHR36607">
    <property type="entry name" value="1,2-DIHYDROXY-3-KETO-5-METHYLTHIOPENTENE DIOXYGENASE 4"/>
    <property type="match status" value="1"/>
</dbReference>
<sequence>MPNSFFQTVTSLPSGLHGGPLNPSMAKYPFTPAIGSGLKTCSDTMRTSFMPPRSTQLYMHLFSQVSLSLWDIRGLCGLPVCGGFYDEVVPSSKDLLGDETSPPLRSSRKRVHEPKLSRNPSGDVYASNLPRAKDHDEPFTILQIPEDIRDETYVAAFLSCRLCNFVSPHNKVGKIHASTFKVASRMAHGECFSLAIPVLASIYRGLRDMSTSTNLFESSAIFSIHYVYGWIGRYLQTHFPPKLEPIGA</sequence>
<dbReference type="AlphaFoldDB" id="A0AAW2SG67"/>
<comment type="caution">
    <text evidence="3">The sequence shown here is derived from an EMBL/GenBank/DDBJ whole genome shotgun (WGS) entry which is preliminary data.</text>
</comment>
<name>A0AAW2SG67_9LAMI</name>
<protein>
    <recommendedName>
        <fullName evidence="2">Aminotransferase-like plant mobile domain-containing protein</fullName>
    </recommendedName>
</protein>
<organism evidence="3">
    <name type="scientific">Sesamum latifolium</name>
    <dbReference type="NCBI Taxonomy" id="2727402"/>
    <lineage>
        <taxon>Eukaryota</taxon>
        <taxon>Viridiplantae</taxon>
        <taxon>Streptophyta</taxon>
        <taxon>Embryophyta</taxon>
        <taxon>Tracheophyta</taxon>
        <taxon>Spermatophyta</taxon>
        <taxon>Magnoliopsida</taxon>
        <taxon>eudicotyledons</taxon>
        <taxon>Gunneridae</taxon>
        <taxon>Pentapetalae</taxon>
        <taxon>asterids</taxon>
        <taxon>lamiids</taxon>
        <taxon>Lamiales</taxon>
        <taxon>Pedaliaceae</taxon>
        <taxon>Sesamum</taxon>
    </lineage>
</organism>
<feature type="region of interest" description="Disordered" evidence="1">
    <location>
        <begin position="96"/>
        <end position="127"/>
    </location>
</feature>